<dbReference type="RefSeq" id="WP_212986548.1">
    <property type="nucleotide sequence ID" value="NZ_BAABEA010000046.1"/>
</dbReference>
<dbReference type="Proteomes" id="UP000681340">
    <property type="component" value="Unassembled WGS sequence"/>
</dbReference>
<dbReference type="InterPro" id="IPR001932">
    <property type="entry name" value="PPM-type_phosphatase-like_dom"/>
</dbReference>
<dbReference type="SMART" id="SM00331">
    <property type="entry name" value="PP2C_SIG"/>
    <property type="match status" value="1"/>
</dbReference>
<dbReference type="SUPFAM" id="SSF55785">
    <property type="entry name" value="PYP-like sensor domain (PAS domain)"/>
    <property type="match status" value="1"/>
</dbReference>
<dbReference type="EMBL" id="BOQL01000004">
    <property type="protein sequence ID" value="GIM63427.1"/>
    <property type="molecule type" value="Genomic_DNA"/>
</dbReference>
<reference evidence="3" key="1">
    <citation type="submission" date="2021-03" db="EMBL/GenBank/DDBJ databases">
        <title>Whole genome shotgun sequence of Actinoplanes auranticolor NBRC 12245.</title>
        <authorList>
            <person name="Komaki H."/>
            <person name="Tamura T."/>
        </authorList>
    </citation>
    <scope>NUCLEOTIDE SEQUENCE</scope>
    <source>
        <strain evidence="3">NBRC 12245</strain>
    </source>
</reference>
<protein>
    <recommendedName>
        <fullName evidence="2">PPM-type phosphatase domain-containing protein</fullName>
    </recommendedName>
</protein>
<dbReference type="AlphaFoldDB" id="A0A919VIT8"/>
<keyword evidence="1" id="KW-0378">Hydrolase</keyword>
<name>A0A919VIT8_9ACTN</name>
<dbReference type="InterPro" id="IPR035965">
    <property type="entry name" value="PAS-like_dom_sf"/>
</dbReference>
<organism evidence="3 4">
    <name type="scientific">Actinoplanes auranticolor</name>
    <dbReference type="NCBI Taxonomy" id="47988"/>
    <lineage>
        <taxon>Bacteria</taxon>
        <taxon>Bacillati</taxon>
        <taxon>Actinomycetota</taxon>
        <taxon>Actinomycetes</taxon>
        <taxon>Micromonosporales</taxon>
        <taxon>Micromonosporaceae</taxon>
        <taxon>Actinoplanes</taxon>
    </lineage>
</organism>
<dbReference type="InterPro" id="IPR036457">
    <property type="entry name" value="PPM-type-like_dom_sf"/>
</dbReference>
<dbReference type="Gene3D" id="3.30.450.20">
    <property type="entry name" value="PAS domain"/>
    <property type="match status" value="1"/>
</dbReference>
<dbReference type="PANTHER" id="PTHR43156">
    <property type="entry name" value="STAGE II SPORULATION PROTEIN E-RELATED"/>
    <property type="match status" value="1"/>
</dbReference>
<dbReference type="Gene3D" id="3.60.40.10">
    <property type="entry name" value="PPM-type phosphatase domain"/>
    <property type="match status" value="1"/>
</dbReference>
<evidence type="ECO:0000259" key="2">
    <source>
        <dbReference type="SMART" id="SM00331"/>
    </source>
</evidence>
<proteinExistence type="predicted"/>
<dbReference type="Pfam" id="PF07228">
    <property type="entry name" value="SpoIIE"/>
    <property type="match status" value="1"/>
</dbReference>
<accession>A0A919VIT8</accession>
<gene>
    <name evidence="3" type="ORF">Aau02nite_03960</name>
</gene>
<dbReference type="InterPro" id="IPR052016">
    <property type="entry name" value="Bact_Sigma-Reg"/>
</dbReference>
<dbReference type="SUPFAM" id="SSF81606">
    <property type="entry name" value="PP2C-like"/>
    <property type="match status" value="1"/>
</dbReference>
<evidence type="ECO:0000313" key="3">
    <source>
        <dbReference type="EMBL" id="GIM63427.1"/>
    </source>
</evidence>
<sequence>MTEPFAAAGTLRDAYQRVDWAATSLGPVASWSPALRAALDLTLHTRAPVTLLWGSDHVLVYNEAYAPMIGDKHPAALGAPAAKVFAEIWSTIGPMLDAVLAGRGATWVEDLRLLMDRRGFLEETYFTFSYSAVHDSDGRIAGAIDIASETTAQVLGRRRLALLGRLNDQLTDAEDVEQLIEHALPVLRSAPDDLPGVEIVLPEDQVPTAAWPAPLDRDVAVETTEAGRIARIRLTGGDRDRSEVVLVSRVSPHLAVDEEYLRFFRLLGAALAQGLHRAGVRQAERRATAMERELAEALQRSLLAPPVQPEHTEVAVRYQPVGEGAHIGGDWYDAFTLPDGRVTIVVGDVTGHDRRAAAAMSEIRSLLRGISYALLKSPALVLTGLQEAMRGFAVDAFATVVLAQIEREDHGTRTLRWSNAGHPPPVLLAPDGSVRLLEARPETLLGTRERTVRTDHQVQLLPGTSVIFYTDGLVERRGATLDDGLRELTRVLQDCTAMTAEQICDHLLGYFSQDTEDDVVLAVLRARS</sequence>
<dbReference type="PANTHER" id="PTHR43156:SF2">
    <property type="entry name" value="STAGE II SPORULATION PROTEIN E"/>
    <property type="match status" value="1"/>
</dbReference>
<comment type="caution">
    <text evidence="3">The sequence shown here is derived from an EMBL/GenBank/DDBJ whole genome shotgun (WGS) entry which is preliminary data.</text>
</comment>
<feature type="domain" description="PPM-type phosphatase" evidence="2">
    <location>
        <begin position="312"/>
        <end position="526"/>
    </location>
</feature>
<keyword evidence="4" id="KW-1185">Reference proteome</keyword>
<evidence type="ECO:0000313" key="4">
    <source>
        <dbReference type="Proteomes" id="UP000681340"/>
    </source>
</evidence>
<dbReference type="GO" id="GO:0016791">
    <property type="term" value="F:phosphatase activity"/>
    <property type="evidence" value="ECO:0007669"/>
    <property type="project" value="TreeGrafter"/>
</dbReference>
<evidence type="ECO:0000256" key="1">
    <source>
        <dbReference type="ARBA" id="ARBA00022801"/>
    </source>
</evidence>